<sequence>MIGIFLLGAVQLFFIGILGEYILGINTRTMQRPLVIVDKKLNFEDKAD</sequence>
<accession>A0A645JW97</accession>
<comment type="caution">
    <text evidence="1">The sequence shown here is derived from an EMBL/GenBank/DDBJ whole genome shotgun (WGS) entry which is preliminary data.</text>
</comment>
<gene>
    <name evidence="1" type="ORF">SDC9_211232</name>
</gene>
<evidence type="ECO:0000313" key="1">
    <source>
        <dbReference type="EMBL" id="MPN63473.1"/>
    </source>
</evidence>
<organism evidence="1">
    <name type="scientific">bioreactor metagenome</name>
    <dbReference type="NCBI Taxonomy" id="1076179"/>
    <lineage>
        <taxon>unclassified sequences</taxon>
        <taxon>metagenomes</taxon>
        <taxon>ecological metagenomes</taxon>
    </lineage>
</organism>
<evidence type="ECO:0008006" key="2">
    <source>
        <dbReference type="Google" id="ProtNLM"/>
    </source>
</evidence>
<proteinExistence type="predicted"/>
<reference evidence="1" key="1">
    <citation type="submission" date="2019-08" db="EMBL/GenBank/DDBJ databases">
        <authorList>
            <person name="Kucharzyk K."/>
            <person name="Murdoch R.W."/>
            <person name="Higgins S."/>
            <person name="Loffler F."/>
        </authorList>
    </citation>
    <scope>NUCLEOTIDE SEQUENCE</scope>
</reference>
<dbReference type="AlphaFoldDB" id="A0A645JW97"/>
<protein>
    <recommendedName>
        <fullName evidence="2">Glycosyltransferase</fullName>
    </recommendedName>
</protein>
<name>A0A645JW97_9ZZZZ</name>
<dbReference type="EMBL" id="VSSQ01142956">
    <property type="protein sequence ID" value="MPN63473.1"/>
    <property type="molecule type" value="Genomic_DNA"/>
</dbReference>